<gene>
    <name evidence="8" type="ORF">VNO80_30028</name>
</gene>
<keyword evidence="4" id="KW-0238">DNA-binding</keyword>
<feature type="domain" description="HTH myb-type" evidence="7">
    <location>
        <begin position="130"/>
        <end position="185"/>
    </location>
</feature>
<proteinExistence type="predicted"/>
<keyword evidence="3" id="KW-0805">Transcription regulation</keyword>
<dbReference type="InterPro" id="IPR001005">
    <property type="entry name" value="SANT/Myb"/>
</dbReference>
<dbReference type="InterPro" id="IPR050560">
    <property type="entry name" value="MYB_TF"/>
</dbReference>
<name>A0AAN9LH24_PHACN</name>
<evidence type="ECO:0000313" key="8">
    <source>
        <dbReference type="EMBL" id="KAK7333263.1"/>
    </source>
</evidence>
<dbReference type="GO" id="GO:0000978">
    <property type="term" value="F:RNA polymerase II cis-regulatory region sequence-specific DNA binding"/>
    <property type="evidence" value="ECO:0007669"/>
    <property type="project" value="TreeGrafter"/>
</dbReference>
<dbReference type="PROSITE" id="PS50090">
    <property type="entry name" value="MYB_LIKE"/>
    <property type="match status" value="2"/>
</dbReference>
<evidence type="ECO:0000256" key="2">
    <source>
        <dbReference type="ARBA" id="ARBA00022737"/>
    </source>
</evidence>
<dbReference type="PROSITE" id="PS51294">
    <property type="entry name" value="HTH_MYB"/>
    <property type="match status" value="2"/>
</dbReference>
<accession>A0AAN9LH24</accession>
<reference evidence="8 9" key="1">
    <citation type="submission" date="2024-01" db="EMBL/GenBank/DDBJ databases">
        <title>The genomes of 5 underutilized Papilionoideae crops provide insights into root nodulation and disease resistanc.</title>
        <authorList>
            <person name="Jiang F."/>
        </authorList>
    </citation>
    <scope>NUCLEOTIDE SEQUENCE [LARGE SCALE GENOMIC DNA]</scope>
    <source>
        <strain evidence="8">JINMINGXINNONG_FW02</strain>
        <tissue evidence="8">Leaves</tissue>
    </source>
</reference>
<organism evidence="8 9">
    <name type="scientific">Phaseolus coccineus</name>
    <name type="common">Scarlet runner bean</name>
    <name type="synonym">Phaseolus multiflorus</name>
    <dbReference type="NCBI Taxonomy" id="3886"/>
    <lineage>
        <taxon>Eukaryota</taxon>
        <taxon>Viridiplantae</taxon>
        <taxon>Streptophyta</taxon>
        <taxon>Embryophyta</taxon>
        <taxon>Tracheophyta</taxon>
        <taxon>Spermatophyta</taxon>
        <taxon>Magnoliopsida</taxon>
        <taxon>eudicotyledons</taxon>
        <taxon>Gunneridae</taxon>
        <taxon>Pentapetalae</taxon>
        <taxon>rosids</taxon>
        <taxon>fabids</taxon>
        <taxon>Fabales</taxon>
        <taxon>Fabaceae</taxon>
        <taxon>Papilionoideae</taxon>
        <taxon>50 kb inversion clade</taxon>
        <taxon>NPAAA clade</taxon>
        <taxon>indigoferoid/millettioid clade</taxon>
        <taxon>Phaseoleae</taxon>
        <taxon>Phaseolus</taxon>
    </lineage>
</organism>
<evidence type="ECO:0000256" key="3">
    <source>
        <dbReference type="ARBA" id="ARBA00023015"/>
    </source>
</evidence>
<feature type="domain" description="HTH myb-type" evidence="7">
    <location>
        <begin position="186"/>
        <end position="236"/>
    </location>
</feature>
<feature type="domain" description="Myb-like" evidence="6">
    <location>
        <begin position="182"/>
        <end position="232"/>
    </location>
</feature>
<dbReference type="FunFam" id="1.10.10.60:FF:000010">
    <property type="entry name" value="Transcriptional activator Myb isoform A"/>
    <property type="match status" value="1"/>
</dbReference>
<dbReference type="GO" id="GO:0005634">
    <property type="term" value="C:nucleus"/>
    <property type="evidence" value="ECO:0007669"/>
    <property type="project" value="UniProtKB-SubCell"/>
</dbReference>
<evidence type="ECO:0000256" key="1">
    <source>
        <dbReference type="ARBA" id="ARBA00004123"/>
    </source>
</evidence>
<dbReference type="PANTHER" id="PTHR45614:SF218">
    <property type="entry name" value="TRANSCRIPTION FACTOR MYB119-RELATED"/>
    <property type="match status" value="1"/>
</dbReference>
<comment type="caution">
    <text evidence="8">The sequence shown here is derived from an EMBL/GenBank/DDBJ whole genome shotgun (WGS) entry which is preliminary data.</text>
</comment>
<evidence type="ECO:0000256" key="4">
    <source>
        <dbReference type="ARBA" id="ARBA00023125"/>
    </source>
</evidence>
<dbReference type="CDD" id="cd00167">
    <property type="entry name" value="SANT"/>
    <property type="match status" value="2"/>
</dbReference>
<keyword evidence="9" id="KW-1185">Reference proteome</keyword>
<dbReference type="PANTHER" id="PTHR45614">
    <property type="entry name" value="MYB PROTEIN-RELATED"/>
    <property type="match status" value="1"/>
</dbReference>
<dbReference type="Proteomes" id="UP001374584">
    <property type="component" value="Unassembled WGS sequence"/>
</dbReference>
<dbReference type="GO" id="GO:0000981">
    <property type="term" value="F:DNA-binding transcription factor activity, RNA polymerase II-specific"/>
    <property type="evidence" value="ECO:0007669"/>
    <property type="project" value="TreeGrafter"/>
</dbReference>
<evidence type="ECO:0000259" key="6">
    <source>
        <dbReference type="PROSITE" id="PS50090"/>
    </source>
</evidence>
<dbReference type="InterPro" id="IPR009057">
    <property type="entry name" value="Homeodomain-like_sf"/>
</dbReference>
<dbReference type="AlphaFoldDB" id="A0AAN9LH24"/>
<dbReference type="SUPFAM" id="SSF46689">
    <property type="entry name" value="Homeodomain-like"/>
    <property type="match status" value="1"/>
</dbReference>
<feature type="domain" description="Myb-like" evidence="6">
    <location>
        <begin position="135"/>
        <end position="181"/>
    </location>
</feature>
<keyword evidence="5" id="KW-0539">Nucleus</keyword>
<dbReference type="SMART" id="SM00717">
    <property type="entry name" value="SANT"/>
    <property type="match status" value="2"/>
</dbReference>
<protein>
    <submittedName>
        <fullName evidence="8">Uncharacterized protein</fullName>
    </submittedName>
</protein>
<dbReference type="EMBL" id="JAYMYR010000011">
    <property type="protein sequence ID" value="KAK7333263.1"/>
    <property type="molecule type" value="Genomic_DNA"/>
</dbReference>
<comment type="subcellular location">
    <subcellularLocation>
        <location evidence="1">Nucleus</location>
    </subcellularLocation>
</comment>
<dbReference type="Pfam" id="PF13921">
    <property type="entry name" value="Myb_DNA-bind_6"/>
    <property type="match status" value="1"/>
</dbReference>
<sequence>MKSIGGGGAIIPVNGCPNIRVSNPSKCSVGPPLTAIERFLWAQQSHSTQQQPQNVVNKIHTSALDGFGGSTYNIVWHNGAREVNFVEQLLANEVALNWTQQVPPLCLKEDLHVSGKNPKRVGRRPKEGSSVPLIKGQWTEEEDRKLVKLVKQHGTGKWSQIAEKLDGRAGKQCRERWHNHLRPDIKKDAWSEEEERILVQYHAKLGNRWAEIAKQMKGRTENAIKNHWNATKRRQNSRRKNKRARIANGKPLSSILQDYIKSVTLTNTSTPSVKQTLAPQHLADIVVTNDNFSLMSESYDYEMFFMQQLLDENNVMLESVKQTKNMNSSSAAFDGYHNQTSNNSQFLTEVTQSGSVHSNLTNSHMSFDESPFHSKRTPTAVSYLDFDVCLSHLHNGTSGSLFFNNNGIHNQNMELHLGKQDWLLGKRDWDVVESVSSTCQFLHQ</sequence>
<dbReference type="InterPro" id="IPR017930">
    <property type="entry name" value="Myb_dom"/>
</dbReference>
<keyword evidence="2" id="KW-0677">Repeat</keyword>
<keyword evidence="3" id="KW-0804">Transcription</keyword>
<evidence type="ECO:0000256" key="5">
    <source>
        <dbReference type="ARBA" id="ARBA00023242"/>
    </source>
</evidence>
<evidence type="ECO:0000313" key="9">
    <source>
        <dbReference type="Proteomes" id="UP001374584"/>
    </source>
</evidence>
<dbReference type="Gene3D" id="1.10.10.60">
    <property type="entry name" value="Homeodomain-like"/>
    <property type="match status" value="2"/>
</dbReference>
<evidence type="ECO:0000259" key="7">
    <source>
        <dbReference type="PROSITE" id="PS51294"/>
    </source>
</evidence>